<sequence length="346" mass="36788">MASRRPARGCRFGLAFRRRAVLIAALLFASTPSHGSAPCKGRDLFPMIEAQEPAAFAAIEAERAATPFPHGTLFRLSRDGQTSYVFGTLHLDDPRVASFRPGVIAALSSSKTLALESVETGARLLRSIRKDPAAMRAALLAPQDQRPDVLLDAADFAALQTLVAEAGLAASSAGALKPAVLALLLDLPACARKNGVKPYADEAIAELAKAQGARVVGLETMIEQIDILDGFSPEVGRALLVATLRQAGHAEDVVETTIARYALQDLGGLLAWMKSPELIPGVAGAQTPPEFLDRLITRRNQRMRDRAVPLLEKGGVFIAVGAAHLPGEQGLLNLLELEGFRVEAVE</sequence>
<proteinExistence type="predicted"/>
<dbReference type="Proteomes" id="UP000294360">
    <property type="component" value="Chromosome"/>
</dbReference>
<evidence type="ECO:0000313" key="3">
    <source>
        <dbReference type="Proteomes" id="UP000294360"/>
    </source>
</evidence>
<protein>
    <submittedName>
        <fullName evidence="2">TraB/GumN family protein</fullName>
    </submittedName>
</protein>
<feature type="chain" id="PRO_5020610864" evidence="1">
    <location>
        <begin position="36"/>
        <end position="346"/>
    </location>
</feature>
<organism evidence="2 3">
    <name type="scientific">Methylocella tundrae</name>
    <dbReference type="NCBI Taxonomy" id="227605"/>
    <lineage>
        <taxon>Bacteria</taxon>
        <taxon>Pseudomonadati</taxon>
        <taxon>Pseudomonadota</taxon>
        <taxon>Alphaproteobacteria</taxon>
        <taxon>Hyphomicrobiales</taxon>
        <taxon>Beijerinckiaceae</taxon>
        <taxon>Methylocella</taxon>
    </lineage>
</organism>
<feature type="signal peptide" evidence="1">
    <location>
        <begin position="1"/>
        <end position="35"/>
    </location>
</feature>
<dbReference type="PANTHER" id="PTHR40590">
    <property type="entry name" value="CYTOPLASMIC PROTEIN-RELATED"/>
    <property type="match status" value="1"/>
</dbReference>
<dbReference type="RefSeq" id="WP_134490023.1">
    <property type="nucleotide sequence ID" value="NZ_CP139089.1"/>
</dbReference>
<dbReference type="InterPro" id="IPR047111">
    <property type="entry name" value="YbaP-like"/>
</dbReference>
<gene>
    <name evidence="2" type="ORF">MTUNDRAET4_2716</name>
</gene>
<dbReference type="CDD" id="cd14789">
    <property type="entry name" value="Tiki"/>
    <property type="match status" value="1"/>
</dbReference>
<dbReference type="EMBL" id="LR536450">
    <property type="protein sequence ID" value="VFU09603.1"/>
    <property type="molecule type" value="Genomic_DNA"/>
</dbReference>
<dbReference type="OrthoDB" id="9806326at2"/>
<evidence type="ECO:0000313" key="2">
    <source>
        <dbReference type="EMBL" id="VFU09603.1"/>
    </source>
</evidence>
<dbReference type="AlphaFoldDB" id="A0A4U8Z2K2"/>
<dbReference type="KEGG" id="mtun:MTUNDRAET4_2716"/>
<name>A0A4U8Z2K2_METTU</name>
<keyword evidence="1" id="KW-0732">Signal</keyword>
<dbReference type="Pfam" id="PF01963">
    <property type="entry name" value="TraB_PrgY_gumN"/>
    <property type="match status" value="1"/>
</dbReference>
<evidence type="ECO:0000256" key="1">
    <source>
        <dbReference type="SAM" id="SignalP"/>
    </source>
</evidence>
<dbReference type="InterPro" id="IPR002816">
    <property type="entry name" value="TraB/PrgY/GumN_fam"/>
</dbReference>
<accession>A0A4U8Z2K2</accession>
<reference evidence="2 3" key="1">
    <citation type="submission" date="2019-03" db="EMBL/GenBank/DDBJ databases">
        <authorList>
            <person name="Kox A.R. M."/>
        </authorList>
    </citation>
    <scope>NUCLEOTIDE SEQUENCE [LARGE SCALE GENOMIC DNA]</scope>
    <source>
        <strain evidence="2">MTUNDRAET4 annotated genome</strain>
    </source>
</reference>
<dbReference type="PANTHER" id="PTHR40590:SF1">
    <property type="entry name" value="CYTOPLASMIC PROTEIN"/>
    <property type="match status" value="1"/>
</dbReference>